<evidence type="ECO:0000313" key="2">
    <source>
        <dbReference type="Proteomes" id="UP000032066"/>
    </source>
</evidence>
<reference evidence="1 2" key="1">
    <citation type="submission" date="2015-02" db="EMBL/GenBank/DDBJ databases">
        <title>Draft genome sequence of Kitasatospora griseola MF730-N6, a bafilomycin, terpentecin and satosporin producer.</title>
        <authorList>
            <person name="Arens J.C."/>
            <person name="Haltli B."/>
            <person name="Kerr R.G."/>
        </authorList>
    </citation>
    <scope>NUCLEOTIDE SEQUENCE [LARGE SCALE GENOMIC DNA]</scope>
    <source>
        <strain evidence="1 2">MF730-N6</strain>
    </source>
</reference>
<dbReference type="PATRIC" id="fig|2064.6.peg.7136"/>
<dbReference type="Proteomes" id="UP000032066">
    <property type="component" value="Unassembled WGS sequence"/>
</dbReference>
<evidence type="ECO:0000313" key="1">
    <source>
        <dbReference type="EMBL" id="KIQ63578.1"/>
    </source>
</evidence>
<protein>
    <submittedName>
        <fullName evidence="1">Uncharacterized protein</fullName>
    </submittedName>
</protein>
<keyword evidence="2" id="KW-1185">Reference proteome</keyword>
<name>A0A0D0PYC2_KITGR</name>
<dbReference type="EMBL" id="JXZB01000004">
    <property type="protein sequence ID" value="KIQ63578.1"/>
    <property type="molecule type" value="Genomic_DNA"/>
</dbReference>
<accession>A0A0D0PYC2</accession>
<sequence length="187" mass="19199">MYGAIACRSGQGDETATLAEGLFLRALTINQISEPGGLGTARRREEASSVSTKTITKMTDPMSTLAMPARVLVPGLGLDVAGGNAGVLLVAEHCLVSGRGNAEGTRVEAGTSRDWAMFVDGVSLSDERPTKAPKAVAAEAAHGRYAAVVGAGVEQEQQIILAAAAVDGAAAVRKQAFRGPGPWSERP</sequence>
<comment type="caution">
    <text evidence="1">The sequence shown here is derived from an EMBL/GenBank/DDBJ whole genome shotgun (WGS) entry which is preliminary data.</text>
</comment>
<dbReference type="AlphaFoldDB" id="A0A0D0PYC2"/>
<proteinExistence type="predicted"/>
<gene>
    <name evidence="1" type="ORF">TR51_33725</name>
</gene>
<organism evidence="1 2">
    <name type="scientific">Kitasatospora griseola</name>
    <name type="common">Streptomyces griseolosporeus</name>
    <dbReference type="NCBI Taxonomy" id="2064"/>
    <lineage>
        <taxon>Bacteria</taxon>
        <taxon>Bacillati</taxon>
        <taxon>Actinomycetota</taxon>
        <taxon>Actinomycetes</taxon>
        <taxon>Kitasatosporales</taxon>
        <taxon>Streptomycetaceae</taxon>
        <taxon>Kitasatospora</taxon>
    </lineage>
</organism>